<accession>A0A235ETL0</accession>
<proteinExistence type="predicted"/>
<dbReference type="Proteomes" id="UP000215181">
    <property type="component" value="Unassembled WGS sequence"/>
</dbReference>
<sequence>MQRLQAYKYELMPDGQQERQMRRFAGSCRFVFNKALALQKERYEQGEKKLGYAGLCKLLTEWRNGADTTWLSDAPAHPLQQTLKDLERAY</sequence>
<dbReference type="Pfam" id="PF12323">
    <property type="entry name" value="HTH_OrfB_IS605"/>
    <property type="match status" value="1"/>
</dbReference>
<comment type="caution">
    <text evidence="2">The sequence shown here is derived from an EMBL/GenBank/DDBJ whole genome shotgun (WGS) entry which is preliminary data.</text>
</comment>
<evidence type="ECO:0000313" key="2">
    <source>
        <dbReference type="EMBL" id="OYD52388.1"/>
    </source>
</evidence>
<dbReference type="InterPro" id="IPR021027">
    <property type="entry name" value="Transposase_put_HTH"/>
</dbReference>
<name>A0A235ETL0_9RHOO</name>
<evidence type="ECO:0000259" key="1">
    <source>
        <dbReference type="Pfam" id="PF12323"/>
    </source>
</evidence>
<dbReference type="EMBL" id="NOIH01000041">
    <property type="protein sequence ID" value="OYD52388.1"/>
    <property type="molecule type" value="Genomic_DNA"/>
</dbReference>
<dbReference type="AlphaFoldDB" id="A0A235ETL0"/>
<organism evidence="2 3">
    <name type="scientific">Thauera propionica</name>
    <dbReference type="NCBI Taxonomy" id="2019431"/>
    <lineage>
        <taxon>Bacteria</taxon>
        <taxon>Pseudomonadati</taxon>
        <taxon>Pseudomonadota</taxon>
        <taxon>Betaproteobacteria</taxon>
        <taxon>Rhodocyclales</taxon>
        <taxon>Zoogloeaceae</taxon>
        <taxon>Thauera</taxon>
    </lineage>
</organism>
<feature type="domain" description="Transposase putative helix-turn-helix" evidence="1">
    <location>
        <begin position="1"/>
        <end position="48"/>
    </location>
</feature>
<gene>
    <name evidence="2" type="ORF">CGK74_18270</name>
</gene>
<reference evidence="2 3" key="1">
    <citation type="submission" date="2017-07" db="EMBL/GenBank/DDBJ databases">
        <title>Thauera sp. KNDSS-Mac4 genome sequence and assembly.</title>
        <authorList>
            <person name="Mayilraj S."/>
        </authorList>
    </citation>
    <scope>NUCLEOTIDE SEQUENCE [LARGE SCALE GENOMIC DNA]</scope>
    <source>
        <strain evidence="2 3">KNDSS-Mac4</strain>
    </source>
</reference>
<dbReference type="RefSeq" id="WP_165770115.1">
    <property type="nucleotide sequence ID" value="NZ_NOIH01000041.1"/>
</dbReference>
<evidence type="ECO:0000313" key="3">
    <source>
        <dbReference type="Proteomes" id="UP000215181"/>
    </source>
</evidence>
<protein>
    <recommendedName>
        <fullName evidence="1">Transposase putative helix-turn-helix domain-containing protein</fullName>
    </recommendedName>
</protein>
<feature type="non-terminal residue" evidence="2">
    <location>
        <position position="90"/>
    </location>
</feature>
<keyword evidence="3" id="KW-1185">Reference proteome</keyword>